<dbReference type="InParanoid" id="A0A369KFQ7"/>
<comment type="caution">
    <text evidence="2">The sequence shown here is derived from an EMBL/GenBank/DDBJ whole genome shotgun (WGS) entry which is preliminary data.</text>
</comment>
<evidence type="ECO:0000313" key="3">
    <source>
        <dbReference type="Proteomes" id="UP000076154"/>
    </source>
</evidence>
<evidence type="ECO:0000313" key="2">
    <source>
        <dbReference type="EMBL" id="RDB30574.1"/>
    </source>
</evidence>
<proteinExistence type="predicted"/>
<name>A0A369KFQ7_HYPMA</name>
<evidence type="ECO:0000256" key="1">
    <source>
        <dbReference type="SAM" id="MobiDB-lite"/>
    </source>
</evidence>
<dbReference type="EMBL" id="LUEZ02000005">
    <property type="protein sequence ID" value="RDB30574.1"/>
    <property type="molecule type" value="Genomic_DNA"/>
</dbReference>
<sequence>MNDTVIVDVVLKIDILTYGGGATIFALGPDGPDIPQLQPTSPLPVSQRAHPMRLPPCMRIYHEDLGRIPAAKLRLFDIGSFGRVWLGIADGDGLGCSGVIDQGIGAVESLGISVTSSPSVTSTHSPSSRGLRQSTANIVPSSRPLPMRTSPPHIRGHLLSTSRVLFLTAHAEPQVAGHLDPYSMVKLRSFTIALTTPSPWSSITPASHSPPQSLNIPESIHVFSLVPVFMAIATTNGWKV</sequence>
<organism evidence="2 3">
    <name type="scientific">Hypsizygus marmoreus</name>
    <name type="common">White beech mushroom</name>
    <name type="synonym">Agaricus marmoreus</name>
    <dbReference type="NCBI Taxonomy" id="39966"/>
    <lineage>
        <taxon>Eukaryota</taxon>
        <taxon>Fungi</taxon>
        <taxon>Dikarya</taxon>
        <taxon>Basidiomycota</taxon>
        <taxon>Agaricomycotina</taxon>
        <taxon>Agaricomycetes</taxon>
        <taxon>Agaricomycetidae</taxon>
        <taxon>Agaricales</taxon>
        <taxon>Tricholomatineae</taxon>
        <taxon>Lyophyllaceae</taxon>
        <taxon>Hypsizygus</taxon>
    </lineage>
</organism>
<feature type="compositionally biased region" description="Low complexity" evidence="1">
    <location>
        <begin position="115"/>
        <end position="128"/>
    </location>
</feature>
<protein>
    <submittedName>
        <fullName evidence="2">Uncharacterized protein</fullName>
    </submittedName>
</protein>
<feature type="compositionally biased region" description="Polar residues" evidence="1">
    <location>
        <begin position="130"/>
        <end position="140"/>
    </location>
</feature>
<dbReference type="AlphaFoldDB" id="A0A369KFQ7"/>
<reference evidence="2" key="1">
    <citation type="submission" date="2018-04" db="EMBL/GenBank/DDBJ databases">
        <title>Whole genome sequencing of Hypsizygus marmoreus.</title>
        <authorList>
            <person name="Choi I.-G."/>
            <person name="Min B."/>
            <person name="Kim J.-G."/>
            <person name="Kim S."/>
            <person name="Oh Y.-L."/>
            <person name="Kong W.-S."/>
            <person name="Park H."/>
            <person name="Jeong J."/>
            <person name="Song E.-S."/>
        </authorList>
    </citation>
    <scope>NUCLEOTIDE SEQUENCE [LARGE SCALE GENOMIC DNA]</scope>
    <source>
        <strain evidence="2">51987-8</strain>
    </source>
</reference>
<feature type="region of interest" description="Disordered" evidence="1">
    <location>
        <begin position="115"/>
        <end position="152"/>
    </location>
</feature>
<accession>A0A369KFQ7</accession>
<dbReference type="Proteomes" id="UP000076154">
    <property type="component" value="Unassembled WGS sequence"/>
</dbReference>
<gene>
    <name evidence="2" type="ORF">Hypma_006982</name>
</gene>
<keyword evidence="3" id="KW-1185">Reference proteome</keyword>